<dbReference type="InterPro" id="IPR000504">
    <property type="entry name" value="RRM_dom"/>
</dbReference>
<evidence type="ECO:0000256" key="2">
    <source>
        <dbReference type="PROSITE-ProRule" id="PRU00176"/>
    </source>
</evidence>
<dbReference type="InterPro" id="IPR052793">
    <property type="entry name" value="EJC-associated_protein"/>
</dbReference>
<proteinExistence type="predicted"/>
<dbReference type="InterPro" id="IPR035979">
    <property type="entry name" value="RBD_domain_sf"/>
</dbReference>
<organism evidence="5 6">
    <name type="scientific">Clunio marinus</name>
    <dbReference type="NCBI Taxonomy" id="568069"/>
    <lineage>
        <taxon>Eukaryota</taxon>
        <taxon>Metazoa</taxon>
        <taxon>Ecdysozoa</taxon>
        <taxon>Arthropoda</taxon>
        <taxon>Hexapoda</taxon>
        <taxon>Insecta</taxon>
        <taxon>Pterygota</taxon>
        <taxon>Neoptera</taxon>
        <taxon>Endopterygota</taxon>
        <taxon>Diptera</taxon>
        <taxon>Nematocera</taxon>
        <taxon>Chironomoidea</taxon>
        <taxon>Chironomidae</taxon>
        <taxon>Clunio</taxon>
    </lineage>
</organism>
<evidence type="ECO:0000256" key="3">
    <source>
        <dbReference type="SAM" id="MobiDB-lite"/>
    </source>
</evidence>
<feature type="compositionally biased region" description="Basic and acidic residues" evidence="3">
    <location>
        <begin position="374"/>
        <end position="414"/>
    </location>
</feature>
<feature type="compositionally biased region" description="Basic and acidic residues" evidence="3">
    <location>
        <begin position="628"/>
        <end position="663"/>
    </location>
</feature>
<feature type="compositionally biased region" description="Basic and acidic residues" evidence="3">
    <location>
        <begin position="748"/>
        <end position="757"/>
    </location>
</feature>
<dbReference type="STRING" id="568069.A0A1J1I2N1"/>
<keyword evidence="1 2" id="KW-0694">RNA-binding</keyword>
<evidence type="ECO:0000313" key="6">
    <source>
        <dbReference type="Proteomes" id="UP000183832"/>
    </source>
</evidence>
<evidence type="ECO:0000259" key="4">
    <source>
        <dbReference type="PROSITE" id="PS50102"/>
    </source>
</evidence>
<dbReference type="InterPro" id="IPR034257">
    <property type="entry name" value="Acinus_RRM"/>
</dbReference>
<feature type="compositionally biased region" description="Basic and acidic residues" evidence="3">
    <location>
        <begin position="570"/>
        <end position="621"/>
    </location>
</feature>
<dbReference type="InterPro" id="IPR012677">
    <property type="entry name" value="Nucleotide-bd_a/b_plait_sf"/>
</dbReference>
<evidence type="ECO:0000256" key="1">
    <source>
        <dbReference type="ARBA" id="ARBA00022884"/>
    </source>
</evidence>
<feature type="compositionally biased region" description="Polar residues" evidence="3">
    <location>
        <begin position="139"/>
        <end position="152"/>
    </location>
</feature>
<evidence type="ECO:0000313" key="5">
    <source>
        <dbReference type="EMBL" id="CRK94026.1"/>
    </source>
</evidence>
<dbReference type="GO" id="GO:0071011">
    <property type="term" value="C:precatalytic spliceosome"/>
    <property type="evidence" value="ECO:0007669"/>
    <property type="project" value="TreeGrafter"/>
</dbReference>
<feature type="region of interest" description="Disordered" evidence="3">
    <location>
        <begin position="570"/>
        <end position="663"/>
    </location>
</feature>
<dbReference type="PANTHER" id="PTHR46589">
    <property type="entry name" value="APOPTOTIC CHROMATIN CONDENSATION INDUCER IN THE NUCLEUS"/>
    <property type="match status" value="1"/>
</dbReference>
<dbReference type="EMBL" id="CVRI01000038">
    <property type="protein sequence ID" value="CRK94026.1"/>
    <property type="molecule type" value="Genomic_DNA"/>
</dbReference>
<protein>
    <submittedName>
        <fullName evidence="5">CLUMA_CG007550, isoform A</fullName>
    </submittedName>
</protein>
<gene>
    <name evidence="5" type="ORF">CLUMA_CG007550</name>
</gene>
<dbReference type="PANTHER" id="PTHR46589:SF1">
    <property type="entry name" value="APOPTOTIC CHROMATIN CONDENSATION INDUCER IN THE NUCLEUS"/>
    <property type="match status" value="1"/>
</dbReference>
<feature type="domain" description="RRM" evidence="4">
    <location>
        <begin position="468"/>
        <end position="545"/>
    </location>
</feature>
<feature type="region of interest" description="Disordered" evidence="3">
    <location>
        <begin position="357"/>
        <end position="414"/>
    </location>
</feature>
<dbReference type="OrthoDB" id="5348404at2759"/>
<feature type="compositionally biased region" description="Basic and acidic residues" evidence="3">
    <location>
        <begin position="298"/>
        <end position="327"/>
    </location>
</feature>
<dbReference type="SUPFAM" id="SSF54928">
    <property type="entry name" value="RNA-binding domain, RBD"/>
    <property type="match status" value="1"/>
</dbReference>
<keyword evidence="6" id="KW-1185">Reference proteome</keyword>
<feature type="region of interest" description="Disordered" evidence="3">
    <location>
        <begin position="700"/>
        <end position="757"/>
    </location>
</feature>
<feature type="compositionally biased region" description="Basic and acidic residues" evidence="3">
    <location>
        <begin position="206"/>
        <end position="246"/>
    </location>
</feature>
<name>A0A1J1I2N1_9DIPT</name>
<dbReference type="Pfam" id="PF16294">
    <property type="entry name" value="RSB_motif"/>
    <property type="match status" value="1"/>
</dbReference>
<dbReference type="CDD" id="cd12432">
    <property type="entry name" value="RRM_ACINU"/>
    <property type="match status" value="1"/>
</dbReference>
<feature type="compositionally biased region" description="Basic residues" evidence="3">
    <location>
        <begin position="64"/>
        <end position="76"/>
    </location>
</feature>
<feature type="compositionally biased region" description="Basic and acidic residues" evidence="3">
    <location>
        <begin position="700"/>
        <end position="741"/>
    </location>
</feature>
<feature type="compositionally biased region" description="Low complexity" evidence="3">
    <location>
        <begin position="124"/>
        <end position="138"/>
    </location>
</feature>
<dbReference type="PROSITE" id="PS50102">
    <property type="entry name" value="RRM"/>
    <property type="match status" value="1"/>
</dbReference>
<feature type="compositionally biased region" description="Low complexity" evidence="3">
    <location>
        <begin position="257"/>
        <end position="268"/>
    </location>
</feature>
<dbReference type="GO" id="GO:0061574">
    <property type="term" value="C:ASAP complex"/>
    <property type="evidence" value="ECO:0007669"/>
    <property type="project" value="TreeGrafter"/>
</dbReference>
<feature type="region of interest" description="Disordered" evidence="3">
    <location>
        <begin position="1"/>
        <end position="337"/>
    </location>
</feature>
<dbReference type="InterPro" id="IPR032552">
    <property type="entry name" value="RSB_motif"/>
</dbReference>
<reference evidence="5 6" key="1">
    <citation type="submission" date="2015-04" db="EMBL/GenBank/DDBJ databases">
        <authorList>
            <person name="Syromyatnikov M.Y."/>
            <person name="Popov V.N."/>
        </authorList>
    </citation>
    <scope>NUCLEOTIDE SEQUENCE [LARGE SCALE GENOMIC DNA]</scope>
</reference>
<feature type="compositionally biased region" description="Basic and acidic residues" evidence="3">
    <location>
        <begin position="39"/>
        <end position="48"/>
    </location>
</feature>
<dbReference type="Proteomes" id="UP000183832">
    <property type="component" value="Unassembled WGS sequence"/>
</dbReference>
<feature type="compositionally biased region" description="Acidic residues" evidence="3">
    <location>
        <begin position="247"/>
        <end position="256"/>
    </location>
</feature>
<dbReference type="GO" id="GO:0008380">
    <property type="term" value="P:RNA splicing"/>
    <property type="evidence" value="ECO:0007669"/>
    <property type="project" value="TreeGrafter"/>
</dbReference>
<dbReference type="AlphaFoldDB" id="A0A1J1I2N1"/>
<feature type="compositionally biased region" description="Acidic residues" evidence="3">
    <location>
        <begin position="49"/>
        <end position="58"/>
    </location>
</feature>
<feature type="compositionally biased region" description="Low complexity" evidence="3">
    <location>
        <begin position="97"/>
        <end position="109"/>
    </location>
</feature>
<sequence length="757" mass="87252">MPRKRASGSSPDKPNPTPRRNTRRGRNKSEEPEEVPAEIPRHLLRGSDESSEESDNDSDYGSPKKGRGRARGRGRKAKEPAVTTETPVQRPRRGRKTAAAAAASTTITTVREPSPDHADHSQSTQETGETTTENEASEPSSTVKPTQEQGSESAAADYVLIESSPVEINETSSEPVTHDNDPGKVSEVTIEQDSYNDQAPVEQEEDGSKENDVETGRESVDNVKDTSEVVVEKKDSPSIEPERIEIETEPIEEDAPESSANQSESRSNSSEKEVYKKNRRRSRSSSGEIPEESMEVVEESKERISHEPEKKKETTPEVKKTVEEKPFQRKRKWTARKTDDQPVIAITTDSLKTIISEEVKPVPLSDVKLLTPSPDREPEEKRLRTKSTADDKDAKKKLLKERLRKQEEEEERRNEMLVKAIDKTQASSNGATASNGTAVLLKDRKISMILDDSTSAQPPSPPKNESSNILYITNLVRPFTLLQLKHLLLRTGKIVENGFWIDKIKSKCYVKYETEDEASETRHALHGVTWPSSNPKCLNVDFGKEEDMEKAILSTLDDFPRIQITTENRSAKEEKDFGWSKDPYKTSSVEDRSRPSHNRPVREWDVGKKDKEEYEREDRDRSRRRRSSERENRREKDHIKKEERPERRRSLSESPGRKVEKIEGDSQPVRLLDDLFRKTKAIPCIYWLPLSAEQIVEKEEQRQKNLAEHERRMEEVRKQREERMRERRRSNSRDRRRERSRDRRRRSVSRDRRYNRR</sequence>
<dbReference type="GO" id="GO:0003723">
    <property type="term" value="F:RNA binding"/>
    <property type="evidence" value="ECO:0007669"/>
    <property type="project" value="UniProtKB-UniRule"/>
</dbReference>
<accession>A0A1J1I2N1</accession>
<dbReference type="Gene3D" id="3.30.70.330">
    <property type="match status" value="1"/>
</dbReference>